<feature type="domain" description="DUF4183" evidence="2">
    <location>
        <begin position="156"/>
        <end position="224"/>
    </location>
</feature>
<dbReference type="Pfam" id="PF01391">
    <property type="entry name" value="Collagen"/>
    <property type="match status" value="1"/>
</dbReference>
<protein>
    <submittedName>
        <fullName evidence="3">DUF4183 domain-containing protein</fullName>
    </submittedName>
</protein>
<reference evidence="3" key="1">
    <citation type="submission" date="2023-03" db="EMBL/GenBank/DDBJ databases">
        <title>MT1 and MT2 Draft Genomes of Novel Species.</title>
        <authorList>
            <person name="Venkateswaran K."/>
        </authorList>
    </citation>
    <scope>NUCLEOTIDE SEQUENCE</scope>
    <source>
        <strain evidence="3">F6_3S_P_1C</strain>
    </source>
</reference>
<keyword evidence="4" id="KW-1185">Reference proteome</keyword>
<feature type="region of interest" description="Disordered" evidence="1">
    <location>
        <begin position="1"/>
        <end position="133"/>
    </location>
</feature>
<name>A0ABT8JI75_9BACL</name>
<dbReference type="Pfam" id="PF13799">
    <property type="entry name" value="DUF4183"/>
    <property type="match status" value="1"/>
</dbReference>
<organism evidence="3 4">
    <name type="scientific">Paenibacillus vandeheii</name>
    <dbReference type="NCBI Taxonomy" id="3035917"/>
    <lineage>
        <taxon>Bacteria</taxon>
        <taxon>Bacillati</taxon>
        <taxon>Bacillota</taxon>
        <taxon>Bacilli</taxon>
        <taxon>Bacillales</taxon>
        <taxon>Paenibacillaceae</taxon>
        <taxon>Paenibacillus</taxon>
    </lineage>
</organism>
<accession>A0ABT8JI75</accession>
<dbReference type="RefSeq" id="WP_301249276.1">
    <property type="nucleotide sequence ID" value="NZ_JAROCD010000016.1"/>
</dbReference>
<comment type="caution">
    <text evidence="3">The sequence shown here is derived from an EMBL/GenBank/DDBJ whole genome shotgun (WGS) entry which is preliminary data.</text>
</comment>
<gene>
    <name evidence="3" type="ORF">P5G61_26820</name>
</gene>
<sequence>MPRGIGVNPACQEPGPRLTPARQHETKTVGPRGTQGLVGEQGAQGIVGPRGEPGQPGLPGAQGPAGFHGEQGCPGVPGAQGPVGPQGEQGAPGVPGAQGPVGPQGEQGDPGVPGAQGPAGPQGEQGPPGSIPGIEIIPTVNRYFYFPDTDLNLSDSVTIPAVEFVNDEGGSVSEFAGIGLTSIYNLYINGIVQPGNSYDVSKVMLFFPSQGGVLFAETPIILEIIQLKANIING</sequence>
<dbReference type="PANTHER" id="PTHR24637">
    <property type="entry name" value="COLLAGEN"/>
    <property type="match status" value="1"/>
</dbReference>
<dbReference type="InterPro" id="IPR025237">
    <property type="entry name" value="DUF4183"/>
</dbReference>
<evidence type="ECO:0000256" key="1">
    <source>
        <dbReference type="SAM" id="MobiDB-lite"/>
    </source>
</evidence>
<evidence type="ECO:0000259" key="2">
    <source>
        <dbReference type="Pfam" id="PF13799"/>
    </source>
</evidence>
<dbReference type="Gene3D" id="1.20.5.320">
    <property type="entry name" value="6-Phosphogluconate Dehydrogenase, domain 3"/>
    <property type="match status" value="1"/>
</dbReference>
<evidence type="ECO:0000313" key="4">
    <source>
        <dbReference type="Proteomes" id="UP001174205"/>
    </source>
</evidence>
<dbReference type="InterPro" id="IPR008160">
    <property type="entry name" value="Collagen"/>
</dbReference>
<dbReference type="PANTHER" id="PTHR24637:SF421">
    <property type="entry name" value="CUTICLE COLLAGEN DPY-2"/>
    <property type="match status" value="1"/>
</dbReference>
<feature type="compositionally biased region" description="Low complexity" evidence="1">
    <location>
        <begin position="52"/>
        <end position="133"/>
    </location>
</feature>
<dbReference type="Proteomes" id="UP001174205">
    <property type="component" value="Unassembled WGS sequence"/>
</dbReference>
<dbReference type="EMBL" id="JAROCD010000016">
    <property type="protein sequence ID" value="MDN4604868.1"/>
    <property type="molecule type" value="Genomic_DNA"/>
</dbReference>
<evidence type="ECO:0000313" key="3">
    <source>
        <dbReference type="EMBL" id="MDN4604868.1"/>
    </source>
</evidence>
<proteinExistence type="predicted"/>